<keyword evidence="1" id="KW-0812">Transmembrane</keyword>
<protein>
    <submittedName>
        <fullName evidence="2">Uncharacterized protein</fullName>
    </submittedName>
</protein>
<keyword evidence="3" id="KW-1185">Reference proteome</keyword>
<dbReference type="Proteomes" id="UP000325395">
    <property type="component" value="Unassembled WGS sequence"/>
</dbReference>
<name>A0ABQ6W6G3_9EURO</name>
<dbReference type="EMBL" id="ML735826">
    <property type="protein sequence ID" value="KAE8412703.1"/>
    <property type="molecule type" value="Genomic_DNA"/>
</dbReference>
<evidence type="ECO:0000313" key="2">
    <source>
        <dbReference type="EMBL" id="KAE8412703.1"/>
    </source>
</evidence>
<gene>
    <name evidence="2" type="ORF">BDV36DRAFT_270787</name>
</gene>
<evidence type="ECO:0000313" key="3">
    <source>
        <dbReference type="Proteomes" id="UP000325395"/>
    </source>
</evidence>
<keyword evidence="1" id="KW-1133">Transmembrane helix</keyword>
<proteinExistence type="predicted"/>
<accession>A0ABQ6W6G3</accession>
<organism evidence="2 3">
    <name type="scientific">Aspergillus pseudocaelatus</name>
    <dbReference type="NCBI Taxonomy" id="1825620"/>
    <lineage>
        <taxon>Eukaryota</taxon>
        <taxon>Fungi</taxon>
        <taxon>Dikarya</taxon>
        <taxon>Ascomycota</taxon>
        <taxon>Pezizomycotina</taxon>
        <taxon>Eurotiomycetes</taxon>
        <taxon>Eurotiomycetidae</taxon>
        <taxon>Eurotiales</taxon>
        <taxon>Aspergillaceae</taxon>
        <taxon>Aspergillus</taxon>
        <taxon>Aspergillus subgen. Circumdati</taxon>
    </lineage>
</organism>
<reference evidence="2 3" key="1">
    <citation type="submission" date="2019-04" db="EMBL/GenBank/DDBJ databases">
        <authorList>
            <consortium name="DOE Joint Genome Institute"/>
            <person name="Mondo S."/>
            <person name="Kjaerbolling I."/>
            <person name="Vesth T."/>
            <person name="Frisvad J.C."/>
            <person name="Nybo J.L."/>
            <person name="Theobald S."/>
            <person name="Kildgaard S."/>
            <person name="Isbrandt T."/>
            <person name="Kuo A."/>
            <person name="Sato A."/>
            <person name="Lyhne E.K."/>
            <person name="Kogle M.E."/>
            <person name="Wiebenga A."/>
            <person name="Kun R.S."/>
            <person name="Lubbers R.J."/>
            <person name="Makela M.R."/>
            <person name="Barry K."/>
            <person name="Chovatia M."/>
            <person name="Clum A."/>
            <person name="Daum C."/>
            <person name="Haridas S."/>
            <person name="He G."/>
            <person name="LaButti K."/>
            <person name="Lipzen A."/>
            <person name="Riley R."/>
            <person name="Salamov A."/>
            <person name="Simmons B.A."/>
            <person name="Magnuson J.K."/>
            <person name="Henrissat B."/>
            <person name="Mortensen U.H."/>
            <person name="Larsen T.O."/>
            <person name="Devries R.P."/>
            <person name="Grigoriev I.V."/>
            <person name="Machida M."/>
            <person name="Baker S.E."/>
            <person name="Andersen M.R."/>
            <person name="Cantor M.N."/>
            <person name="Hua S.X."/>
        </authorList>
    </citation>
    <scope>NUCLEOTIDE SEQUENCE [LARGE SCALE GENOMIC DNA]</scope>
    <source>
        <strain evidence="2 3">CBS 117616</strain>
    </source>
</reference>
<feature type="transmembrane region" description="Helical" evidence="1">
    <location>
        <begin position="20"/>
        <end position="46"/>
    </location>
</feature>
<keyword evidence="1" id="KW-0472">Membrane</keyword>
<evidence type="ECO:0000256" key="1">
    <source>
        <dbReference type="SAM" id="Phobius"/>
    </source>
</evidence>
<sequence length="67" mass="7463">MGAVFGYNAFLSLSLYPTRLLVYVGGMSLYIFLPICIDTTLTAWVCDSYMFYPSINNLIPKPSAAEQ</sequence>